<accession>A0AAN9AVK8</accession>
<keyword evidence="1" id="KW-0812">Transmembrane</keyword>
<comment type="caution">
    <text evidence="2">The sequence shown here is derived from an EMBL/GenBank/DDBJ whole genome shotgun (WGS) entry which is preliminary data.</text>
</comment>
<keyword evidence="1" id="KW-1133">Transmembrane helix</keyword>
<sequence length="224" mass="24994">MQEENQQDVAISQGRKTGVTALPSFWSDRGNRNDVNVTPRGDSPYQPLVIKDPDGNRFLYVFSEGSNEFYEVEEEDTDAVMPKTAERVEKLMKRGLQEFYGALRIVTSFIVLLVLETLSFVVGHIARPLVMGVIATAGNQLVKPVLAGAFNFIVQPFTIFAWNVLSGLRHVCQPVIDILDAVMSKCAILLRSFRLVEVNLGDEYFQSRKGVVFGRGGRYSSEVV</sequence>
<dbReference type="AlphaFoldDB" id="A0AAN9AVK8"/>
<evidence type="ECO:0000256" key="1">
    <source>
        <dbReference type="SAM" id="Phobius"/>
    </source>
</evidence>
<feature type="transmembrane region" description="Helical" evidence="1">
    <location>
        <begin position="102"/>
        <end position="125"/>
    </location>
</feature>
<keyword evidence="3" id="KW-1185">Reference proteome</keyword>
<reference evidence="2 3" key="1">
    <citation type="submission" date="2024-02" db="EMBL/GenBank/DDBJ databases">
        <title>Chromosome-scale genome assembly of the rough periwinkle Littorina saxatilis.</title>
        <authorList>
            <person name="De Jode A."/>
            <person name="Faria R."/>
            <person name="Formenti G."/>
            <person name="Sims Y."/>
            <person name="Smith T.P."/>
            <person name="Tracey A."/>
            <person name="Wood J.M.D."/>
            <person name="Zagrodzka Z.B."/>
            <person name="Johannesson K."/>
            <person name="Butlin R.K."/>
            <person name="Leder E.H."/>
        </authorList>
    </citation>
    <scope>NUCLEOTIDE SEQUENCE [LARGE SCALE GENOMIC DNA]</scope>
    <source>
        <strain evidence="2">Snail1</strain>
        <tissue evidence="2">Muscle</tissue>
    </source>
</reference>
<protein>
    <submittedName>
        <fullName evidence="2">Uncharacterized protein</fullName>
    </submittedName>
</protein>
<evidence type="ECO:0000313" key="3">
    <source>
        <dbReference type="Proteomes" id="UP001374579"/>
    </source>
</evidence>
<organism evidence="2 3">
    <name type="scientific">Littorina saxatilis</name>
    <dbReference type="NCBI Taxonomy" id="31220"/>
    <lineage>
        <taxon>Eukaryota</taxon>
        <taxon>Metazoa</taxon>
        <taxon>Spiralia</taxon>
        <taxon>Lophotrochozoa</taxon>
        <taxon>Mollusca</taxon>
        <taxon>Gastropoda</taxon>
        <taxon>Caenogastropoda</taxon>
        <taxon>Littorinimorpha</taxon>
        <taxon>Littorinoidea</taxon>
        <taxon>Littorinidae</taxon>
        <taxon>Littorina</taxon>
    </lineage>
</organism>
<name>A0AAN9AVK8_9CAEN</name>
<feature type="transmembrane region" description="Helical" evidence="1">
    <location>
        <begin position="145"/>
        <end position="165"/>
    </location>
</feature>
<proteinExistence type="predicted"/>
<gene>
    <name evidence="2" type="ORF">V1264_007499</name>
</gene>
<keyword evidence="1" id="KW-0472">Membrane</keyword>
<evidence type="ECO:0000313" key="2">
    <source>
        <dbReference type="EMBL" id="KAK7093809.1"/>
    </source>
</evidence>
<dbReference type="Proteomes" id="UP001374579">
    <property type="component" value="Unassembled WGS sequence"/>
</dbReference>
<dbReference type="EMBL" id="JBAMIC010000019">
    <property type="protein sequence ID" value="KAK7093809.1"/>
    <property type="molecule type" value="Genomic_DNA"/>
</dbReference>